<dbReference type="EMBL" id="JBHUKS010000024">
    <property type="protein sequence ID" value="MFD2471807.1"/>
    <property type="molecule type" value="Genomic_DNA"/>
</dbReference>
<gene>
    <name evidence="2" type="ORF">ACFSVL_30740</name>
</gene>
<dbReference type="Proteomes" id="UP001597483">
    <property type="component" value="Unassembled WGS sequence"/>
</dbReference>
<feature type="transmembrane region" description="Helical" evidence="1">
    <location>
        <begin position="64"/>
        <end position="90"/>
    </location>
</feature>
<evidence type="ECO:0000313" key="2">
    <source>
        <dbReference type="EMBL" id="MFD2471807.1"/>
    </source>
</evidence>
<dbReference type="RefSeq" id="WP_378309058.1">
    <property type="nucleotide sequence ID" value="NZ_JBHUKS010000024.1"/>
</dbReference>
<evidence type="ECO:0000313" key="3">
    <source>
        <dbReference type="Proteomes" id="UP001597483"/>
    </source>
</evidence>
<keyword evidence="1" id="KW-0812">Transmembrane</keyword>
<feature type="transmembrane region" description="Helical" evidence="1">
    <location>
        <begin position="21"/>
        <end position="44"/>
    </location>
</feature>
<keyword evidence="1" id="KW-1133">Transmembrane helix</keyword>
<name>A0ABW5HFC2_9PSEU</name>
<evidence type="ECO:0000256" key="1">
    <source>
        <dbReference type="SAM" id="Phobius"/>
    </source>
</evidence>
<proteinExistence type="predicted"/>
<keyword evidence="1" id="KW-0472">Membrane</keyword>
<protein>
    <submittedName>
        <fullName evidence="2">Uncharacterized protein</fullName>
    </submittedName>
</protein>
<keyword evidence="3" id="KW-1185">Reference proteome</keyword>
<reference evidence="3" key="1">
    <citation type="journal article" date="2019" name="Int. J. Syst. Evol. Microbiol.">
        <title>The Global Catalogue of Microorganisms (GCM) 10K type strain sequencing project: providing services to taxonomists for standard genome sequencing and annotation.</title>
        <authorList>
            <consortium name="The Broad Institute Genomics Platform"/>
            <consortium name="The Broad Institute Genome Sequencing Center for Infectious Disease"/>
            <person name="Wu L."/>
            <person name="Ma J."/>
        </authorList>
    </citation>
    <scope>NUCLEOTIDE SEQUENCE [LARGE SCALE GENOMIC DNA]</scope>
    <source>
        <strain evidence="3">CGMCC 4.7641</strain>
    </source>
</reference>
<accession>A0ABW5HFC2</accession>
<feature type="transmembrane region" description="Helical" evidence="1">
    <location>
        <begin position="102"/>
        <end position="123"/>
    </location>
</feature>
<organism evidence="2 3">
    <name type="scientific">Amycolatopsis silviterrae</name>
    <dbReference type="NCBI Taxonomy" id="1656914"/>
    <lineage>
        <taxon>Bacteria</taxon>
        <taxon>Bacillati</taxon>
        <taxon>Actinomycetota</taxon>
        <taxon>Actinomycetes</taxon>
        <taxon>Pseudonocardiales</taxon>
        <taxon>Pseudonocardiaceae</taxon>
        <taxon>Amycolatopsis</taxon>
    </lineage>
</organism>
<comment type="caution">
    <text evidence="2">The sequence shown here is derived from an EMBL/GenBank/DDBJ whole genome shotgun (WGS) entry which is preliminary data.</text>
</comment>
<sequence length="143" mass="14728">MTESGAESVPDERPDERPSRGLAVGAVSVAAVSFALAVLTWLAWLLVRPRLLVSGVYPIVAEVFVLVLGALWFAALLAGVLAVVLGLLGGGRRRYGGDLARTGALLGGLTVVVALAGTIAFTVNPGVSPLYPAGRPLNSIIRE</sequence>